<evidence type="ECO:0000256" key="1">
    <source>
        <dbReference type="SAM" id="MobiDB-lite"/>
    </source>
</evidence>
<keyword evidence="2" id="KW-0812">Transmembrane</keyword>
<accession>A0A5C5UVP5</accession>
<name>A0A5C5UVP5_9BACT</name>
<feature type="region of interest" description="Disordered" evidence="1">
    <location>
        <begin position="295"/>
        <end position="318"/>
    </location>
</feature>
<gene>
    <name evidence="3" type="ORF">KOR34_49800</name>
</gene>
<feature type="transmembrane region" description="Helical" evidence="2">
    <location>
        <begin position="52"/>
        <end position="72"/>
    </location>
</feature>
<protein>
    <submittedName>
        <fullName evidence="3">Uncharacterized protein</fullName>
    </submittedName>
</protein>
<comment type="caution">
    <text evidence="3">The sequence shown here is derived from an EMBL/GenBank/DDBJ whole genome shotgun (WGS) entry which is preliminary data.</text>
</comment>
<dbReference type="RefSeq" id="WP_146568774.1">
    <property type="nucleotide sequence ID" value="NZ_SIHJ01000005.1"/>
</dbReference>
<sequence>MEPTEPGDRVEAALAALHAPAASRHDQQRRRLLASLDDSSVDGRPAGAGRRVALGGLTLGAVAAALLAALWLTGAAPTSNAMERMAAALDQVTAYRFRMESVYDSWQGEGRRVREVLAGTVGVAPPGLRAEIHIVQTPRTDANAGPPKVLVNLEETHRAPGEGPGILIDHLKRQYWWVDGGVRADTAPANSPQVILYMVRQRRGRVLQSLGQRQVAGRDAIGFEIALDGPPRTELGPAGFDELDGPDPQWLWQGQTLQVWVDPNTDLPIEIHGVRRGDDFETTYRFTDLEWNVETDPDTFTPAAPVGYEELPGPPPSE</sequence>
<evidence type="ECO:0000313" key="4">
    <source>
        <dbReference type="Proteomes" id="UP000316714"/>
    </source>
</evidence>
<dbReference type="AlphaFoldDB" id="A0A5C5UVP5"/>
<keyword evidence="4" id="KW-1185">Reference proteome</keyword>
<proteinExistence type="predicted"/>
<reference evidence="3 4" key="1">
    <citation type="submission" date="2019-02" db="EMBL/GenBank/DDBJ databases">
        <title>Deep-cultivation of Planctomycetes and their phenomic and genomic characterization uncovers novel biology.</title>
        <authorList>
            <person name="Wiegand S."/>
            <person name="Jogler M."/>
            <person name="Boedeker C."/>
            <person name="Pinto D."/>
            <person name="Vollmers J."/>
            <person name="Rivas-Marin E."/>
            <person name="Kohn T."/>
            <person name="Peeters S.H."/>
            <person name="Heuer A."/>
            <person name="Rast P."/>
            <person name="Oberbeckmann S."/>
            <person name="Bunk B."/>
            <person name="Jeske O."/>
            <person name="Meyerdierks A."/>
            <person name="Storesund J.E."/>
            <person name="Kallscheuer N."/>
            <person name="Luecker S."/>
            <person name="Lage O.M."/>
            <person name="Pohl T."/>
            <person name="Merkel B.J."/>
            <person name="Hornburger P."/>
            <person name="Mueller R.-W."/>
            <person name="Bruemmer F."/>
            <person name="Labrenz M."/>
            <person name="Spormann A.M."/>
            <person name="Op Den Camp H."/>
            <person name="Overmann J."/>
            <person name="Amann R."/>
            <person name="Jetten M.S.M."/>
            <person name="Mascher T."/>
            <person name="Medema M.H."/>
            <person name="Devos D.P."/>
            <person name="Kaster A.-K."/>
            <person name="Ovreas L."/>
            <person name="Rohde M."/>
            <person name="Galperin M.Y."/>
            <person name="Jogler C."/>
        </authorList>
    </citation>
    <scope>NUCLEOTIDE SEQUENCE [LARGE SCALE GENOMIC DNA]</scope>
    <source>
        <strain evidence="3 4">KOR34</strain>
    </source>
</reference>
<evidence type="ECO:0000313" key="3">
    <source>
        <dbReference type="EMBL" id="TWT30421.1"/>
    </source>
</evidence>
<dbReference type="Proteomes" id="UP000316714">
    <property type="component" value="Unassembled WGS sequence"/>
</dbReference>
<evidence type="ECO:0000256" key="2">
    <source>
        <dbReference type="SAM" id="Phobius"/>
    </source>
</evidence>
<organism evidence="3 4">
    <name type="scientific">Posidoniimonas corsicana</name>
    <dbReference type="NCBI Taxonomy" id="1938618"/>
    <lineage>
        <taxon>Bacteria</taxon>
        <taxon>Pseudomonadati</taxon>
        <taxon>Planctomycetota</taxon>
        <taxon>Planctomycetia</taxon>
        <taxon>Pirellulales</taxon>
        <taxon>Lacipirellulaceae</taxon>
        <taxon>Posidoniimonas</taxon>
    </lineage>
</organism>
<keyword evidence="2" id="KW-1133">Transmembrane helix</keyword>
<keyword evidence="2" id="KW-0472">Membrane</keyword>
<dbReference type="EMBL" id="SIHJ01000005">
    <property type="protein sequence ID" value="TWT30421.1"/>
    <property type="molecule type" value="Genomic_DNA"/>
</dbReference>